<comment type="similarity">
    <text evidence="7 8">Belongs to the ferrochelatase family.</text>
</comment>
<evidence type="ECO:0000256" key="5">
    <source>
        <dbReference type="ARBA" id="ARBA00023244"/>
    </source>
</evidence>
<sequence>MTKSGVLLVNLGTPASTDPADIRRYLKRFLSDQRVIDLPKVFWQPILRGMILPNRPKRSAKMYQKIWDEAAFGGSPLLFYTQQEAKALARLLPQYDVRYAMSYSQPLIPETLAAFAKDGIEEITVLPMYPQFSTTTVGSIYDAVAGYYLKKSKIPTLRFVTDFHKDPRYIQILADTLQAQLDAHPETEELVFSYHGIPKRYVTTKKDPYHTQCHVTTELVMERLDHCVPYQMTFQSKFGPGDWLKPATDEVIKALPITGVHNLMVVTPSFIADCLETIYEIDQENRDYFIENGGTNFTFVPPMNDRPEFIEFLAALVTEQGGHKN</sequence>
<comment type="caution">
    <text evidence="7">Lacks conserved residue(s) required for the propagation of feature annotation.</text>
</comment>
<evidence type="ECO:0000313" key="9">
    <source>
        <dbReference type="EMBL" id="MFD1672388.1"/>
    </source>
</evidence>
<dbReference type="PANTHER" id="PTHR11108">
    <property type="entry name" value="FERROCHELATASE"/>
    <property type="match status" value="1"/>
</dbReference>
<comment type="subcellular location">
    <subcellularLocation>
        <location evidence="7">Cytoplasm</location>
    </subcellularLocation>
</comment>
<feature type="binding site" evidence="7">
    <location>
        <position position="195"/>
    </location>
    <ligand>
        <name>Fe(2+)</name>
        <dbReference type="ChEBI" id="CHEBI:29033"/>
    </ligand>
</feature>
<dbReference type="SUPFAM" id="SSF53800">
    <property type="entry name" value="Chelatase"/>
    <property type="match status" value="1"/>
</dbReference>
<comment type="function">
    <text evidence="7">Involved in coproporphyrin-dependent heme b biosynthesis. Catalyzes the insertion of ferrous iron into coproporphyrin III to form Fe-coproporphyrin III.</text>
</comment>
<dbReference type="EMBL" id="JBHTOP010000026">
    <property type="protein sequence ID" value="MFD1672388.1"/>
    <property type="molecule type" value="Genomic_DNA"/>
</dbReference>
<feature type="binding site" evidence="7">
    <location>
        <position position="276"/>
    </location>
    <ligand>
        <name>Fe(2+)</name>
        <dbReference type="ChEBI" id="CHEBI:29033"/>
    </ligand>
</feature>
<dbReference type="Gene3D" id="3.40.50.1400">
    <property type="match status" value="2"/>
</dbReference>
<evidence type="ECO:0000256" key="8">
    <source>
        <dbReference type="RuleBase" id="RU004185"/>
    </source>
</evidence>
<gene>
    <name evidence="9" type="primary">hemH</name>
    <name evidence="7" type="synonym">cpfC</name>
    <name evidence="9" type="ORF">ACFQ5M_09785</name>
</gene>
<dbReference type="Pfam" id="PF00762">
    <property type="entry name" value="Ferrochelatase"/>
    <property type="match status" value="1"/>
</dbReference>
<dbReference type="InterPro" id="IPR033659">
    <property type="entry name" value="Ferrochelatase_N"/>
</dbReference>
<evidence type="ECO:0000256" key="7">
    <source>
        <dbReference type="HAMAP-Rule" id="MF_00323"/>
    </source>
</evidence>
<evidence type="ECO:0000256" key="3">
    <source>
        <dbReference type="ARBA" id="ARBA00023133"/>
    </source>
</evidence>
<dbReference type="Proteomes" id="UP001597267">
    <property type="component" value="Unassembled WGS sequence"/>
</dbReference>
<evidence type="ECO:0000256" key="1">
    <source>
        <dbReference type="ARBA" id="ARBA00004744"/>
    </source>
</evidence>
<keyword evidence="5 7" id="KW-0627">Porphyrin biosynthesis</keyword>
<dbReference type="EC" id="4.99.1.9" evidence="7"/>
<reference evidence="10" key="1">
    <citation type="journal article" date="2019" name="Int. J. Syst. Evol. Microbiol.">
        <title>The Global Catalogue of Microorganisms (GCM) 10K type strain sequencing project: providing services to taxonomists for standard genome sequencing and annotation.</title>
        <authorList>
            <consortium name="The Broad Institute Genomics Platform"/>
            <consortium name="The Broad Institute Genome Sequencing Center for Infectious Disease"/>
            <person name="Wu L."/>
            <person name="Ma J."/>
        </authorList>
    </citation>
    <scope>NUCLEOTIDE SEQUENCE [LARGE SCALE GENOMIC DNA]</scope>
    <source>
        <strain evidence="10">CCM 8896</strain>
    </source>
</reference>
<name>A0ABW4J903_9LACO</name>
<evidence type="ECO:0000256" key="2">
    <source>
        <dbReference type="ARBA" id="ARBA00023004"/>
    </source>
</evidence>
<dbReference type="InterPro" id="IPR001015">
    <property type="entry name" value="Ferrochelatase"/>
</dbReference>
<comment type="pathway">
    <text evidence="1 7">Porphyrin-containing compound metabolism; protoheme biosynthesis.</text>
</comment>
<protein>
    <recommendedName>
        <fullName evidence="7">Coproporphyrin III ferrochelatase</fullName>
        <ecNumber evidence="7">4.99.1.9</ecNumber>
    </recommendedName>
</protein>
<dbReference type="RefSeq" id="WP_125712243.1">
    <property type="nucleotide sequence ID" value="NZ_JBHTOP010000026.1"/>
</dbReference>
<keyword evidence="7" id="KW-0479">Metal-binding</keyword>
<dbReference type="NCBIfam" id="TIGR00109">
    <property type="entry name" value="hemH"/>
    <property type="match status" value="1"/>
</dbReference>
<accession>A0ABW4J903</accession>
<dbReference type="InterPro" id="IPR033644">
    <property type="entry name" value="Ferrochelatase_C"/>
</dbReference>
<keyword evidence="4 7" id="KW-0456">Lyase</keyword>
<dbReference type="CDD" id="cd03411">
    <property type="entry name" value="Ferrochelatase_N"/>
    <property type="match status" value="1"/>
</dbReference>
<keyword evidence="10" id="KW-1185">Reference proteome</keyword>
<comment type="caution">
    <text evidence="9">The sequence shown here is derived from an EMBL/GenBank/DDBJ whole genome shotgun (WGS) entry which is preliminary data.</text>
</comment>
<dbReference type="HAMAP" id="MF_00323">
    <property type="entry name" value="Ferrochelatase"/>
    <property type="match status" value="1"/>
</dbReference>
<organism evidence="9 10">
    <name type="scientific">Agrilactobacillus yilanensis</name>
    <dbReference type="NCBI Taxonomy" id="2485997"/>
    <lineage>
        <taxon>Bacteria</taxon>
        <taxon>Bacillati</taxon>
        <taxon>Bacillota</taxon>
        <taxon>Bacilli</taxon>
        <taxon>Lactobacillales</taxon>
        <taxon>Lactobacillaceae</taxon>
        <taxon>Agrilactobacillus</taxon>
    </lineage>
</organism>
<keyword evidence="2 7" id="KW-0408">Iron</keyword>
<evidence type="ECO:0000256" key="6">
    <source>
        <dbReference type="ARBA" id="ARBA00024536"/>
    </source>
</evidence>
<keyword evidence="3 7" id="KW-0350">Heme biosynthesis</keyword>
<dbReference type="PANTHER" id="PTHR11108:SF1">
    <property type="entry name" value="FERROCHELATASE, MITOCHONDRIAL"/>
    <property type="match status" value="1"/>
</dbReference>
<evidence type="ECO:0000313" key="10">
    <source>
        <dbReference type="Proteomes" id="UP001597267"/>
    </source>
</evidence>
<keyword evidence="7" id="KW-0963">Cytoplasm</keyword>
<proteinExistence type="inferred from homology"/>
<comment type="catalytic activity">
    <reaction evidence="6">
        <text>Fe-coproporphyrin III + 2 H(+) = coproporphyrin III + Fe(2+)</text>
        <dbReference type="Rhea" id="RHEA:49572"/>
        <dbReference type="ChEBI" id="CHEBI:15378"/>
        <dbReference type="ChEBI" id="CHEBI:29033"/>
        <dbReference type="ChEBI" id="CHEBI:68438"/>
        <dbReference type="ChEBI" id="CHEBI:131725"/>
        <dbReference type="EC" id="4.99.1.9"/>
    </reaction>
    <physiologicalReaction direction="right-to-left" evidence="6">
        <dbReference type="Rhea" id="RHEA:49574"/>
    </physiologicalReaction>
</comment>
<dbReference type="CDD" id="cd00419">
    <property type="entry name" value="Ferrochelatase_C"/>
    <property type="match status" value="1"/>
</dbReference>
<evidence type="ECO:0000256" key="4">
    <source>
        <dbReference type="ARBA" id="ARBA00023239"/>
    </source>
</evidence>